<dbReference type="SMART" id="SM00320">
    <property type="entry name" value="WD40"/>
    <property type="match status" value="7"/>
</dbReference>
<keyword evidence="7" id="KW-0489">Methyltransferase</keyword>
<keyword evidence="5" id="KW-0687">Ribonucleoprotein</keyword>
<dbReference type="InterPro" id="IPR001680">
    <property type="entry name" value="WD40_rpt"/>
</dbReference>
<dbReference type="EMBL" id="KB932206">
    <property type="protein sequence ID" value="KCV69731.1"/>
    <property type="molecule type" value="Genomic_DNA"/>
</dbReference>
<dbReference type="FunFam" id="2.130.10.10:FF:000018">
    <property type="entry name" value="Receptor for activated C kinase 1"/>
    <property type="match status" value="1"/>
</dbReference>
<feature type="repeat" description="WD" evidence="6">
    <location>
        <begin position="192"/>
        <end position="233"/>
    </location>
</feature>
<feature type="repeat" description="WD" evidence="6">
    <location>
        <begin position="59"/>
        <end position="100"/>
    </location>
</feature>
<gene>
    <name evidence="7" type="ORF">H696_04137</name>
</gene>
<dbReference type="GO" id="GO:0045182">
    <property type="term" value="F:translation regulator activity"/>
    <property type="evidence" value="ECO:0007669"/>
    <property type="project" value="InterPro"/>
</dbReference>
<evidence type="ECO:0000256" key="5">
    <source>
        <dbReference type="ARBA" id="ARBA00023274"/>
    </source>
</evidence>
<dbReference type="GeneID" id="20528862"/>
<dbReference type="GO" id="GO:1990904">
    <property type="term" value="C:ribonucleoprotein complex"/>
    <property type="evidence" value="ECO:0007669"/>
    <property type="project" value="UniProtKB-KW"/>
</dbReference>
<evidence type="ECO:0000256" key="3">
    <source>
        <dbReference type="ARBA" id="ARBA00022737"/>
    </source>
</evidence>
<dbReference type="PROSITE" id="PS50294">
    <property type="entry name" value="WD_REPEATS_REGION"/>
    <property type="match status" value="4"/>
</dbReference>
<dbReference type="InterPro" id="IPR036322">
    <property type="entry name" value="WD40_repeat_dom_sf"/>
</dbReference>
<protein>
    <submittedName>
        <fullName evidence="7">Methylated-DNA-[protein]-cysteine S-methyltransferase</fullName>
    </submittedName>
</protein>
<proteinExistence type="inferred from homology"/>
<accession>A0A058Z6H7</accession>
<dbReference type="OMA" id="NCKLKIN"/>
<feature type="repeat" description="WD" evidence="6">
    <location>
        <begin position="144"/>
        <end position="185"/>
    </location>
</feature>
<dbReference type="InterPro" id="IPR045223">
    <property type="entry name" value="RACK1-like"/>
</dbReference>
<dbReference type="GO" id="GO:0043022">
    <property type="term" value="F:ribosome binding"/>
    <property type="evidence" value="ECO:0007669"/>
    <property type="project" value="InterPro"/>
</dbReference>
<feature type="repeat" description="WD" evidence="6">
    <location>
        <begin position="11"/>
        <end position="53"/>
    </location>
</feature>
<dbReference type="PRINTS" id="PR00320">
    <property type="entry name" value="GPROTEINBRPT"/>
</dbReference>
<dbReference type="GO" id="GO:0032259">
    <property type="term" value="P:methylation"/>
    <property type="evidence" value="ECO:0007669"/>
    <property type="project" value="UniProtKB-KW"/>
</dbReference>
<dbReference type="InterPro" id="IPR019775">
    <property type="entry name" value="WD40_repeat_CS"/>
</dbReference>
<evidence type="ECO:0000256" key="6">
    <source>
        <dbReference type="PROSITE-ProRule" id="PRU00221"/>
    </source>
</evidence>
<evidence type="ECO:0000313" key="7">
    <source>
        <dbReference type="EMBL" id="KCV69731.1"/>
    </source>
</evidence>
<keyword evidence="7" id="KW-0808">Transferase</keyword>
<dbReference type="InterPro" id="IPR020472">
    <property type="entry name" value="WD40_PAC1"/>
</dbReference>
<organism evidence="7">
    <name type="scientific">Fonticula alba</name>
    <name type="common">Slime mold</name>
    <dbReference type="NCBI Taxonomy" id="691883"/>
    <lineage>
        <taxon>Eukaryota</taxon>
        <taxon>Rotosphaerida</taxon>
        <taxon>Fonticulaceae</taxon>
        <taxon>Fonticula</taxon>
    </lineage>
</organism>
<dbReference type="RefSeq" id="XP_009496296.1">
    <property type="nucleotide sequence ID" value="XM_009498021.1"/>
</dbReference>
<evidence type="ECO:0000256" key="1">
    <source>
        <dbReference type="ARBA" id="ARBA00007253"/>
    </source>
</evidence>
<dbReference type="PROSITE" id="PS50082">
    <property type="entry name" value="WD_REPEATS_2"/>
    <property type="match status" value="5"/>
</dbReference>
<reference evidence="7" key="1">
    <citation type="submission" date="2013-04" db="EMBL/GenBank/DDBJ databases">
        <title>The Genome Sequence of Fonticula alba ATCC 38817.</title>
        <authorList>
            <consortium name="The Broad Institute Genomics Platform"/>
            <person name="Russ C."/>
            <person name="Cuomo C."/>
            <person name="Burger G."/>
            <person name="Gray M.W."/>
            <person name="Holland P.W.H."/>
            <person name="King N."/>
            <person name="Lang F.B.F."/>
            <person name="Roger A.J."/>
            <person name="Ruiz-Trillo I."/>
            <person name="Brown M."/>
            <person name="Walker B."/>
            <person name="Young S."/>
            <person name="Zeng Q."/>
            <person name="Gargeya S."/>
            <person name="Fitzgerald M."/>
            <person name="Haas B."/>
            <person name="Abouelleil A."/>
            <person name="Allen A.W."/>
            <person name="Alvarado L."/>
            <person name="Arachchi H.M."/>
            <person name="Berlin A.M."/>
            <person name="Chapman S.B."/>
            <person name="Gainer-Dewar J."/>
            <person name="Goldberg J."/>
            <person name="Griggs A."/>
            <person name="Gujja S."/>
            <person name="Hansen M."/>
            <person name="Howarth C."/>
            <person name="Imamovic A."/>
            <person name="Ireland A."/>
            <person name="Larimer J."/>
            <person name="McCowan C."/>
            <person name="Murphy C."/>
            <person name="Pearson M."/>
            <person name="Poon T.W."/>
            <person name="Priest M."/>
            <person name="Roberts A."/>
            <person name="Saif S."/>
            <person name="Shea T."/>
            <person name="Sisk P."/>
            <person name="Sykes S."/>
            <person name="Wortman J."/>
            <person name="Nusbaum C."/>
            <person name="Birren B."/>
        </authorList>
    </citation>
    <scope>NUCLEOTIDE SEQUENCE [LARGE SCALE GENOMIC DNA]</scope>
    <source>
        <strain evidence="7">ATCC 38817</strain>
    </source>
</reference>
<keyword evidence="2 6" id="KW-0853">WD repeat</keyword>
<dbReference type="Gene3D" id="2.130.10.10">
    <property type="entry name" value="YVTN repeat-like/Quinoprotein amine dehydrogenase"/>
    <property type="match status" value="1"/>
</dbReference>
<dbReference type="eggNOG" id="KOG0279">
    <property type="taxonomic scope" value="Eukaryota"/>
</dbReference>
<name>A0A058Z6H7_FONAL</name>
<dbReference type="Pfam" id="PF00400">
    <property type="entry name" value="WD40"/>
    <property type="match status" value="7"/>
</dbReference>
<evidence type="ECO:0000313" key="8">
    <source>
        <dbReference type="Proteomes" id="UP000030693"/>
    </source>
</evidence>
<dbReference type="PROSITE" id="PS00678">
    <property type="entry name" value="WD_REPEATS_1"/>
    <property type="match status" value="3"/>
</dbReference>
<keyword evidence="3" id="KW-0677">Repeat</keyword>
<evidence type="ECO:0000256" key="4">
    <source>
        <dbReference type="ARBA" id="ARBA00022980"/>
    </source>
</evidence>
<dbReference type="InterPro" id="IPR015943">
    <property type="entry name" value="WD40/YVTN_repeat-like_dom_sf"/>
</dbReference>
<dbReference type="GO" id="GO:0008168">
    <property type="term" value="F:methyltransferase activity"/>
    <property type="evidence" value="ECO:0007669"/>
    <property type="project" value="UniProtKB-KW"/>
</dbReference>
<evidence type="ECO:0000256" key="2">
    <source>
        <dbReference type="ARBA" id="ARBA00022574"/>
    </source>
</evidence>
<dbReference type="AlphaFoldDB" id="A0A058Z6H7"/>
<keyword evidence="8" id="KW-1185">Reference proteome</keyword>
<dbReference type="STRING" id="691883.A0A058Z6H7"/>
<sequence>MSDSLIFRGTLEGHSDWVTAISVFPNDANKLITSSRDKTLIIWELTREEESFGLPTKSLKGHSHFVSDVAVSSDGQFALSASWDKTIRLWNLALGETSQTFIGHTGDVLSVAFSADDRQIISGSRDSQVKVWNTRGENKFTLTENGHTDWVNCVRFIPPSADPKAPVCFISASADKTVRTWNMNTLQIRFNQKGHNGGVNTVAVSPDGSLVASGGKDCQAMLWDQNDAKHLYSLDSSEPINALAFCPNRYWLVAAAGSSIKVWDLATQDLLLDMTPQFANLGKRSIAPQAVSLAWSNDGELLFVGYTDNLVRVYSVSSSVIA</sequence>
<dbReference type="PANTHER" id="PTHR19868">
    <property type="entry name" value="RECEPTOR FOR ACTIVATED PROTEIN KINASE C RACK1"/>
    <property type="match status" value="1"/>
</dbReference>
<dbReference type="Proteomes" id="UP000030693">
    <property type="component" value="Unassembled WGS sequence"/>
</dbReference>
<keyword evidence="4" id="KW-0689">Ribosomal protein</keyword>
<dbReference type="CDD" id="cd00200">
    <property type="entry name" value="WD40"/>
    <property type="match status" value="1"/>
</dbReference>
<dbReference type="SUPFAM" id="SSF50978">
    <property type="entry name" value="WD40 repeat-like"/>
    <property type="match status" value="1"/>
</dbReference>
<dbReference type="OrthoDB" id="7875889at2759"/>
<dbReference type="GO" id="GO:0005840">
    <property type="term" value="C:ribosome"/>
    <property type="evidence" value="ECO:0007669"/>
    <property type="project" value="UniProtKB-KW"/>
</dbReference>
<feature type="repeat" description="WD" evidence="6">
    <location>
        <begin position="101"/>
        <end position="142"/>
    </location>
</feature>
<comment type="similarity">
    <text evidence="1">Belongs to the WD repeat G protein beta family. Ribosomal protein RACK1 subfamily.</text>
</comment>